<evidence type="ECO:0000313" key="6">
    <source>
        <dbReference type="Proteomes" id="UP000712157"/>
    </source>
</evidence>
<evidence type="ECO:0000256" key="3">
    <source>
        <dbReference type="SAM" id="SignalP"/>
    </source>
</evidence>
<dbReference type="PANTHER" id="PTHR30036">
    <property type="entry name" value="D-XYLOSE-BINDING PERIPLASMIC PROTEIN"/>
    <property type="match status" value="1"/>
</dbReference>
<evidence type="ECO:0000259" key="4">
    <source>
        <dbReference type="Pfam" id="PF13407"/>
    </source>
</evidence>
<feature type="domain" description="Periplasmic binding protein" evidence="4">
    <location>
        <begin position="73"/>
        <end position="330"/>
    </location>
</feature>
<dbReference type="RefSeq" id="WP_238723353.1">
    <property type="nucleotide sequence ID" value="NZ_JAHQCW010000065.1"/>
</dbReference>
<dbReference type="EMBL" id="JAHQCW010000065">
    <property type="protein sequence ID" value="MBU9739543.1"/>
    <property type="molecule type" value="Genomic_DNA"/>
</dbReference>
<dbReference type="Gene3D" id="3.40.50.2300">
    <property type="match status" value="2"/>
</dbReference>
<dbReference type="GO" id="GO:0030246">
    <property type="term" value="F:carbohydrate binding"/>
    <property type="evidence" value="ECO:0007669"/>
    <property type="project" value="TreeGrafter"/>
</dbReference>
<evidence type="ECO:0000256" key="1">
    <source>
        <dbReference type="ARBA" id="ARBA00004196"/>
    </source>
</evidence>
<keyword evidence="6" id="KW-1185">Reference proteome</keyword>
<dbReference type="GO" id="GO:0030288">
    <property type="term" value="C:outer membrane-bounded periplasmic space"/>
    <property type="evidence" value="ECO:0007669"/>
    <property type="project" value="TreeGrafter"/>
</dbReference>
<dbReference type="AlphaFoldDB" id="A0A949K8X4"/>
<dbReference type="InterPro" id="IPR050555">
    <property type="entry name" value="Bact_Solute-Bind_Prot2"/>
</dbReference>
<feature type="region of interest" description="Disordered" evidence="2">
    <location>
        <begin position="29"/>
        <end position="57"/>
    </location>
</feature>
<name>A0A949K8X4_9FIRM</name>
<gene>
    <name evidence="5" type="ORF">KTH89_23695</name>
</gene>
<evidence type="ECO:0000256" key="2">
    <source>
        <dbReference type="SAM" id="MobiDB-lite"/>
    </source>
</evidence>
<organism evidence="5 6">
    <name type="scientific">Diplocloster agilis</name>
    <dbReference type="NCBI Taxonomy" id="2850323"/>
    <lineage>
        <taxon>Bacteria</taxon>
        <taxon>Bacillati</taxon>
        <taxon>Bacillota</taxon>
        <taxon>Clostridia</taxon>
        <taxon>Lachnospirales</taxon>
        <taxon>Lachnospiraceae</taxon>
        <taxon>Diplocloster</taxon>
    </lineage>
</organism>
<comment type="subcellular location">
    <subcellularLocation>
        <location evidence="1">Cell envelope</location>
    </subcellularLocation>
</comment>
<sequence>MKKRLVAVVLSVMLGVICMAGCGGSAADTGKTTASDSAQPEAPEQTEAPSQTMKPEDKTEGAVLKIGVLDRTADEEVHIKFGEGMQKACKEAGVECLYSTPGEDMSLIRSTYDSYVAQGCNVIVDFLSSLETSQALADDCKRDGVYHICIDADPSEDSYFYGLSNGEAGEELGKYLVDYVNNKMDGKCDLLILMDSPSHGEDVAKRTEVPKQMLLDNQLITEDQVAYISLTNYDLESVRQEMTDFLTTHKDAQNVLMISFASSFNDAIYSASKAQGFDDKLNLFSYDGMDATINIFKSGEKSVTKGEVSSGMEKYGYGVLEIAQKLVNGESVEHKTYSDTVVMDPDNVLELHPE</sequence>
<dbReference type="CDD" id="cd01536">
    <property type="entry name" value="PBP1_ABC_sugar_binding-like"/>
    <property type="match status" value="1"/>
</dbReference>
<keyword evidence="3" id="KW-0732">Signal</keyword>
<accession>A0A949K8X4</accession>
<dbReference type="Proteomes" id="UP000712157">
    <property type="component" value="Unassembled WGS sequence"/>
</dbReference>
<proteinExistence type="predicted"/>
<dbReference type="InterPro" id="IPR025997">
    <property type="entry name" value="SBP_2_dom"/>
</dbReference>
<feature type="signal peptide" evidence="3">
    <location>
        <begin position="1"/>
        <end position="20"/>
    </location>
</feature>
<feature type="chain" id="PRO_5038776902" evidence="3">
    <location>
        <begin position="21"/>
        <end position="354"/>
    </location>
</feature>
<reference evidence="5" key="1">
    <citation type="submission" date="2021-06" db="EMBL/GenBank/DDBJ databases">
        <title>Description of novel taxa of the family Lachnospiraceae.</title>
        <authorList>
            <person name="Chaplin A.V."/>
            <person name="Sokolova S.R."/>
            <person name="Pikina A.P."/>
            <person name="Korzhanova M."/>
            <person name="Belova V."/>
            <person name="Korostin D."/>
            <person name="Efimov B.A."/>
        </authorList>
    </citation>
    <scope>NUCLEOTIDE SEQUENCE</scope>
    <source>
        <strain evidence="5">ASD5720</strain>
    </source>
</reference>
<protein>
    <submittedName>
        <fullName evidence="5">Sugar ABC transporter substrate-binding protein</fullName>
    </submittedName>
</protein>
<dbReference type="SUPFAM" id="SSF53822">
    <property type="entry name" value="Periplasmic binding protein-like I"/>
    <property type="match status" value="1"/>
</dbReference>
<dbReference type="InterPro" id="IPR028082">
    <property type="entry name" value="Peripla_BP_I"/>
</dbReference>
<comment type="caution">
    <text evidence="5">The sequence shown here is derived from an EMBL/GenBank/DDBJ whole genome shotgun (WGS) entry which is preliminary data.</text>
</comment>
<evidence type="ECO:0000313" key="5">
    <source>
        <dbReference type="EMBL" id="MBU9739543.1"/>
    </source>
</evidence>
<dbReference type="Pfam" id="PF13407">
    <property type="entry name" value="Peripla_BP_4"/>
    <property type="match status" value="1"/>
</dbReference>